<feature type="domain" description="RapA2 cadherin-like" evidence="2">
    <location>
        <begin position="218"/>
        <end position="296"/>
    </location>
</feature>
<feature type="domain" description="RapA2 cadherin-like" evidence="2">
    <location>
        <begin position="530"/>
        <end position="608"/>
    </location>
</feature>
<dbReference type="InterPro" id="IPR040853">
    <property type="entry name" value="RapA2_cadherin-like"/>
</dbReference>
<dbReference type="Proteomes" id="UP001596230">
    <property type="component" value="Unassembled WGS sequence"/>
</dbReference>
<dbReference type="Pfam" id="PF17963">
    <property type="entry name" value="Big_9"/>
    <property type="match status" value="10"/>
</dbReference>
<reference evidence="4" key="1">
    <citation type="journal article" date="2019" name="Int. J. Syst. Evol. Microbiol.">
        <title>The Global Catalogue of Microorganisms (GCM) 10K type strain sequencing project: providing services to taxonomists for standard genome sequencing and annotation.</title>
        <authorList>
            <consortium name="The Broad Institute Genomics Platform"/>
            <consortium name="The Broad Institute Genome Sequencing Center for Infectious Disease"/>
            <person name="Wu L."/>
            <person name="Ma J."/>
        </authorList>
    </citation>
    <scope>NUCLEOTIDE SEQUENCE [LARGE SCALE GENOMIC DNA]</scope>
    <source>
        <strain evidence="4">CGMCC 1.18518</strain>
    </source>
</reference>
<evidence type="ECO:0000313" key="3">
    <source>
        <dbReference type="EMBL" id="MFC6376749.1"/>
    </source>
</evidence>
<keyword evidence="4" id="KW-1185">Reference proteome</keyword>
<feature type="domain" description="RapA2 cadherin-like" evidence="2">
    <location>
        <begin position="738"/>
        <end position="816"/>
    </location>
</feature>
<feature type="compositionally biased region" description="Polar residues" evidence="1">
    <location>
        <begin position="1"/>
        <end position="18"/>
    </location>
</feature>
<organism evidence="3 4">
    <name type="scientific">Tatumella terrea</name>
    <dbReference type="NCBI Taxonomy" id="419007"/>
    <lineage>
        <taxon>Bacteria</taxon>
        <taxon>Pseudomonadati</taxon>
        <taxon>Pseudomonadota</taxon>
        <taxon>Gammaproteobacteria</taxon>
        <taxon>Enterobacterales</taxon>
        <taxon>Erwiniaceae</taxon>
        <taxon>Tatumella</taxon>
    </lineage>
</organism>
<feature type="compositionally biased region" description="Polar residues" evidence="1">
    <location>
        <begin position="1800"/>
        <end position="1817"/>
    </location>
</feature>
<dbReference type="NCBIfam" id="NF012211">
    <property type="entry name" value="tand_rpt_95"/>
    <property type="match status" value="18"/>
</dbReference>
<protein>
    <submittedName>
        <fullName evidence="3">Beta strand repeat-containing protein</fullName>
    </submittedName>
</protein>
<feature type="domain" description="RapA2 cadherin-like" evidence="2">
    <location>
        <begin position="2100"/>
        <end position="2180"/>
    </location>
</feature>
<dbReference type="RefSeq" id="WP_385946004.1">
    <property type="nucleotide sequence ID" value="NZ_JBHSUB010000003.1"/>
</dbReference>
<feature type="region of interest" description="Disordered" evidence="1">
    <location>
        <begin position="2530"/>
        <end position="2559"/>
    </location>
</feature>
<accession>A0ABW1VV95</accession>
<name>A0ABW1VV95_9GAMM</name>
<feature type="region of interest" description="Disordered" evidence="1">
    <location>
        <begin position="1"/>
        <end position="48"/>
    </location>
</feature>
<feature type="compositionally biased region" description="Polar residues" evidence="1">
    <location>
        <begin position="26"/>
        <end position="43"/>
    </location>
</feature>
<evidence type="ECO:0000313" key="4">
    <source>
        <dbReference type="Proteomes" id="UP001596230"/>
    </source>
</evidence>
<feature type="domain" description="RapA2 cadherin-like" evidence="2">
    <location>
        <begin position="634"/>
        <end position="712"/>
    </location>
</feature>
<feature type="domain" description="RapA2 cadherin-like" evidence="2">
    <location>
        <begin position="2206"/>
        <end position="2284"/>
    </location>
</feature>
<feature type="domain" description="RapA2 cadherin-like" evidence="2">
    <location>
        <begin position="2000"/>
        <end position="2076"/>
    </location>
</feature>
<dbReference type="PANTHER" id="PTHR34720:SF9">
    <property type="entry name" value="BLR4714 PROTEIN"/>
    <property type="match status" value="1"/>
</dbReference>
<feature type="region of interest" description="Disordered" evidence="1">
    <location>
        <begin position="1793"/>
        <end position="1821"/>
    </location>
</feature>
<feature type="domain" description="RapA2 cadherin-like" evidence="2">
    <location>
        <begin position="114"/>
        <end position="192"/>
    </location>
</feature>
<dbReference type="PANTHER" id="PTHR34720">
    <property type="entry name" value="MICROCYSTIN DEPENDENT PROTEIN"/>
    <property type="match status" value="1"/>
</dbReference>
<gene>
    <name evidence="3" type="ORF">ACFP9W_01235</name>
</gene>
<feature type="domain" description="RapA2 cadherin-like" evidence="2">
    <location>
        <begin position="426"/>
        <end position="504"/>
    </location>
</feature>
<feature type="compositionally biased region" description="Low complexity" evidence="1">
    <location>
        <begin position="2549"/>
        <end position="2559"/>
    </location>
</feature>
<dbReference type="EMBL" id="JBHSUB010000003">
    <property type="protein sequence ID" value="MFC6376749.1"/>
    <property type="molecule type" value="Genomic_DNA"/>
</dbReference>
<comment type="caution">
    <text evidence="3">The sequence shown here is derived from an EMBL/GenBank/DDBJ whole genome shotgun (WGS) entry which is preliminary data.</text>
</comment>
<dbReference type="Pfam" id="PF17803">
    <property type="entry name" value="Cadherin_4"/>
    <property type="match status" value="12"/>
</dbReference>
<feature type="compositionally biased region" description="Polar residues" evidence="1">
    <location>
        <begin position="547"/>
        <end position="563"/>
    </location>
</feature>
<feature type="region of interest" description="Disordered" evidence="1">
    <location>
        <begin position="547"/>
        <end position="567"/>
    </location>
</feature>
<feature type="compositionally biased region" description="Low complexity" evidence="1">
    <location>
        <begin position="2734"/>
        <end position="2765"/>
    </location>
</feature>
<evidence type="ECO:0000256" key="1">
    <source>
        <dbReference type="SAM" id="MobiDB-lite"/>
    </source>
</evidence>
<evidence type="ECO:0000259" key="2">
    <source>
        <dbReference type="Pfam" id="PF17803"/>
    </source>
</evidence>
<sequence>MTDGQATSSATLSFSAINTPPVANDDTATAQENTPVSGNVLTNDTDKDGDTLTVTQFTVDGQTVTAGQTATISGVGTLTIGSDGAYTFTPVTGYTGAVPSASYTITDGQATSSATLSFSAINTPPVASNDTATAQENIPVSGNVLTNDTDKDGDTLTVTQFTVDGQTVTAGQTATISGVGTLTIGSDGAYTFTPVTGYTGAVPSASYTITDGQATSSATLSFSPINTPPVAADDTATAQENTPVSGNVLSNDTDKDGDTLTVTQFTVGGQTVTAGQTATISGVGTLTIGSDGAYTFTPVTGYTGAVPSASYTITDGQATSSATLSFSPINTPPVAADDTATAQENTPVSGNVLSNDTDKDGDTLTVTQFTVNGQTVAAGQTATISGVGTLTIGSDGAYTFTPVSGYTGAVPSASYTITDGQATSSATLSFSPINTPPVAADDTATAQENIPVSGNVLTNDTDKDGDTLTVTQFTVDGQTVAAGQTATISGVGTLTIGSDGAYTFTPVSGYTGAVPSASYTITDGQATSSATLSFSPINTPPVASNDTATAQENTPVSGNVLSNDTDKDGDTLTVTQFTVDGQTVAAGQTATISGVGTLTIGSDGAYTFTPVSGYTGAVPSASYTITDGQATSSATLSFSPINTPPVANDDSAVAKENTAVSGNVLSNDTDKDGDTLTVTQFTVDGQTVAAGQTATISGVGTLTIGSDGAYTFTPVTGYTGAVPSASYTITDGQATSSATLSFSAINTPPVANDDTATAQENTAVKGNVLTNDTDKDGDPLTVTQFTVNGQTVAAGQTATISGVGTLTIGSDGAYTFTPVTGYTGAVPSASYTITDGQATSSATLSFSPINTPPVANDDTATAQENTAVKGNVLTNDTDKDGDTLTVTQFTVDGQTVAAGQTATISGVGTLTIGSDGAYTFTPVTGYTGAVPSASYTITDGQATSSATLSFSPINTPPVANDDTATAQENTAVKGNVLTNDTDKDGDPLTVTQFTVDGQTVAAGQTATISGVGTLTIGSHGHYIFTPLTGYTGAVPSATYTITDGQATSSATLSFSPINTPPVATDDIAYPEKNTAASGNVLTNDTDKDGDTLTVTQFTVDGQVVSAGQTATLSGVGTLTIGSNGDYTFTPLTGYTGAVPAATYTITDGQATATAVLHFTDIATGSNTSPVAEDDHAVTKADTAVSGNVLDNDTDKDGDTLTVTGFSVDGHTLKAGETATLSGVGTLTISSNGAYTFTPVTGYTGPVPSATYTITDGQATASATLSFSAINTPPVAIADHAVTDGDTPVSGNVLSNDTDKDGDTLTVTQFTVDGQTLTAGQTATLSGVGTLTIGSHGHYTFTPVSGYTGAIPTATYTITDGQATASATLSFSAINTPPVATDDIAHPEKNSAVTGNVLSNDTDKNGDSLTVTGFTVDGQTLTAGESATLTGVGVLTINANGAYTFTPEIGYAGAVPAATYTITNGQGSASATLSFTNIIDNAPDAVDDHATVQKNTTLSGNALGNDSDKDGDALMITDFTVNNQTFKAGETATISGVGTLTFSAGGQYIFTPVKGYVGPVPAATYTVSDGQLTSQATVYFSDIKNTAPTAVNDHATTVENTPVSGNVLSNDTDKDGDSLTVTQFTVAGQTVTAGQTATISGVGTLTIGSDGAYTFTPVSGYTGPVPSATYTITDGQATSSAILSFSSINTPPVANNDSAVAKENTAVSGNVLSNDTDKDGDSLTVTQFTVDGQTVTAGQTATISGVGTLTISSDGTYTFTPLTGYTGAVPSATYTITDGQATSSATLSFSAINSPPVAENDTATPEKNSTTTGNVLTNDSDKDHDTLTVTNFTVDGQTATAGQTATISGVGTLTIGSDGAYSFTPVTGYTGPVPSATYTITDGQATASATLSFSNIVNTPPSPQDDTISVQENTPATGNVLSNDSDKDGDTLTVTQFTIDGQTLKAGETATLDGVGTLTIGSDGAYTFTPATGYTGAVPSATYTVTDGQAEATATLTIQDITQTHTNTPPVANDDSAVAKENTAVSGNVLSNDTDTDGDTLTVTQFTVDGQTLAAGQTATLSGVGTLTIGSDGTYTFTPVTGYTGAVPSASYTITDGQATASATLSFSAINTPPVANNDTATAKENTAVSGNVLSNDTDKDGDTLTVTGFTVDGQTLTAGETATLSGVGTLTISSDGAYTFTPVTGYTGPVPSATYTITDGQATASAVLSFTAINTPPVAVNDYVTVDKDSPVSGNVLSNDTDKDGDTLSVTQFSVDGQTLKAGETATLSGVGTLTISSDGAYTFTPVSGYVGAIPAATYTISDGQSTAEASVIFDHAPAIEITQSTEVTYTPGTDISGFNSSSWQNNWTSAGWKGVWPSYDSTNHLVNLSADGGSYTGTMNATTTFNTNDVLDLTVGWNNGWSGTDDGSSAVLSFSYGTQTLFSITTPGKSTTGTTPGTEYADAEKYAYITLSEGIEVSLDGGKTWLDGSTAIPFETWRLYQKDQTVTDSDLSHILVKGMQTGVSDHLVLNWDAPGTPADDFQISGVSVSQVTETTSDSDSHTLTYDPSTSSGTDSTSSQLAVLPNISVSDSDGDDTIQSATITLSGKSGDQLWINGMDATTHTAGKASYSLTSDGDGTLTLTLKAGTSGSLSSSDWNSLLEGLRFGTTGDSGTRQLTVTVNDGQLDSNTETVDINVTGSASSGDLPGYSADTQTTTTDALLSTYSLENVSDLASASDTSSTTETLPALQSLLSTGSTTTSSTGTSASSTTGSSSSATDSLHTTSETSSALLAKEDELSSNNNTV</sequence>
<feature type="domain" description="RapA2 cadherin-like" evidence="2">
    <location>
        <begin position="322"/>
        <end position="400"/>
    </location>
</feature>
<proteinExistence type="predicted"/>
<feature type="region of interest" description="Disordered" evidence="1">
    <location>
        <begin position="2734"/>
        <end position="2785"/>
    </location>
</feature>
<feature type="compositionally biased region" description="Polar residues" evidence="1">
    <location>
        <begin position="2530"/>
        <end position="2548"/>
    </location>
</feature>
<feature type="domain" description="RapA2 cadherin-like" evidence="2">
    <location>
        <begin position="10"/>
        <end position="88"/>
    </location>
</feature>
<dbReference type="Gene3D" id="2.60.40.1200">
    <property type="match status" value="22"/>
</dbReference>
<feature type="domain" description="RapA2 cadherin-like" evidence="2">
    <location>
        <begin position="842"/>
        <end position="920"/>
    </location>
</feature>